<dbReference type="Proteomes" id="UP000030104">
    <property type="component" value="Unassembled WGS sequence"/>
</dbReference>
<dbReference type="EMBL" id="JQGA01000117">
    <property type="protein sequence ID" value="KGO77639.1"/>
    <property type="molecule type" value="Genomic_DNA"/>
</dbReference>
<accession>A0A0A2LCL0</accession>
<sequence length="31" mass="3515">MLVNDMGRNNSANPGLLKETETKKQKLKIEN</sequence>
<dbReference type="AlphaFoldDB" id="A0A0A2LCL0"/>
<gene>
    <name evidence="2" type="ORF">PITC_074650</name>
</gene>
<evidence type="ECO:0000256" key="1">
    <source>
        <dbReference type="SAM" id="MobiDB-lite"/>
    </source>
</evidence>
<protein>
    <submittedName>
        <fullName evidence="2">Uncharacterized protein</fullName>
    </submittedName>
</protein>
<proteinExistence type="predicted"/>
<keyword evidence="3" id="KW-1185">Reference proteome</keyword>
<dbReference type="HOGENOM" id="CLU_3399563_0_0_1"/>
<name>A0A0A2LCL0_PENIT</name>
<organism evidence="2 3">
    <name type="scientific">Penicillium italicum</name>
    <name type="common">Blue mold</name>
    <dbReference type="NCBI Taxonomy" id="40296"/>
    <lineage>
        <taxon>Eukaryota</taxon>
        <taxon>Fungi</taxon>
        <taxon>Dikarya</taxon>
        <taxon>Ascomycota</taxon>
        <taxon>Pezizomycotina</taxon>
        <taxon>Eurotiomycetes</taxon>
        <taxon>Eurotiomycetidae</taxon>
        <taxon>Eurotiales</taxon>
        <taxon>Aspergillaceae</taxon>
        <taxon>Penicillium</taxon>
    </lineage>
</organism>
<reference evidence="2 3" key="1">
    <citation type="journal article" date="2015" name="Mol. Plant Microbe Interact.">
        <title>Genome, transcriptome, and functional analyses of Penicillium expansum provide new insights into secondary metabolism and pathogenicity.</title>
        <authorList>
            <person name="Ballester A.R."/>
            <person name="Marcet-Houben M."/>
            <person name="Levin E."/>
            <person name="Sela N."/>
            <person name="Selma-Lazaro C."/>
            <person name="Carmona L."/>
            <person name="Wisniewski M."/>
            <person name="Droby S."/>
            <person name="Gonzalez-Candelas L."/>
            <person name="Gabaldon T."/>
        </authorList>
    </citation>
    <scope>NUCLEOTIDE SEQUENCE [LARGE SCALE GENOMIC DNA]</scope>
    <source>
        <strain evidence="2 3">PHI-1</strain>
    </source>
</reference>
<evidence type="ECO:0000313" key="3">
    <source>
        <dbReference type="Proteomes" id="UP000030104"/>
    </source>
</evidence>
<evidence type="ECO:0000313" key="2">
    <source>
        <dbReference type="EMBL" id="KGO77639.1"/>
    </source>
</evidence>
<feature type="region of interest" description="Disordered" evidence="1">
    <location>
        <begin position="1"/>
        <end position="31"/>
    </location>
</feature>
<comment type="caution">
    <text evidence="2">The sequence shown here is derived from an EMBL/GenBank/DDBJ whole genome shotgun (WGS) entry which is preliminary data.</text>
</comment>
<feature type="compositionally biased region" description="Basic and acidic residues" evidence="1">
    <location>
        <begin position="18"/>
        <end position="31"/>
    </location>
</feature>